<evidence type="ECO:0000313" key="2">
    <source>
        <dbReference type="WBParaSite" id="RSKR_0000623000.1"/>
    </source>
</evidence>
<sequence>MTDYNVKVHPVVYLTVCDAFQRRSITKNGSGRTMGSLCGYITPDNTIHVTNAYVVPFTDDTANGVPALDFDYNIRMRDTLRRTHKSEYLLGWFWTGDDVTGITVQIHQYYTVIIGQQSYSKDFKCPTILFMMDPMFEDRNDNVMPIRAYTDSEASVGASKHGFIFQKLPVQLTALAGERVALSFCKKGLQDKLREISIDNKKNVEAERYRQLLKYLTGLKEYVTQVTEGTRQTNPEFDRKLYDVMDKLSTGKLIGANMEQITTATTKDYAMVNYITDIVKAQMATQEKLFQI</sequence>
<accession>A0AC35TZ97</accession>
<name>A0AC35TZ97_9BILA</name>
<proteinExistence type="predicted"/>
<protein>
    <submittedName>
        <fullName evidence="2">JAB_MPN domain-containing protein</fullName>
    </submittedName>
</protein>
<organism evidence="1 2">
    <name type="scientific">Rhabditophanes sp. KR3021</name>
    <dbReference type="NCBI Taxonomy" id="114890"/>
    <lineage>
        <taxon>Eukaryota</taxon>
        <taxon>Metazoa</taxon>
        <taxon>Ecdysozoa</taxon>
        <taxon>Nematoda</taxon>
        <taxon>Chromadorea</taxon>
        <taxon>Rhabditida</taxon>
        <taxon>Tylenchina</taxon>
        <taxon>Panagrolaimomorpha</taxon>
        <taxon>Strongyloidoidea</taxon>
        <taxon>Alloionematidae</taxon>
        <taxon>Rhabditophanes</taxon>
    </lineage>
</organism>
<reference evidence="2" key="1">
    <citation type="submission" date="2016-11" db="UniProtKB">
        <authorList>
            <consortium name="WormBaseParasite"/>
        </authorList>
    </citation>
    <scope>IDENTIFICATION</scope>
    <source>
        <strain evidence="2">KR3021</strain>
    </source>
</reference>
<dbReference type="WBParaSite" id="RSKR_0000623000.1">
    <property type="protein sequence ID" value="RSKR_0000623000.1"/>
    <property type="gene ID" value="RSKR_0000623000"/>
</dbReference>
<dbReference type="Proteomes" id="UP000095286">
    <property type="component" value="Unplaced"/>
</dbReference>
<evidence type="ECO:0000313" key="1">
    <source>
        <dbReference type="Proteomes" id="UP000095286"/>
    </source>
</evidence>